<dbReference type="InterPro" id="IPR050490">
    <property type="entry name" value="Bact_solute-bd_prot1"/>
</dbReference>
<proteinExistence type="predicted"/>
<dbReference type="AlphaFoldDB" id="A0A832MMP8"/>
<dbReference type="Pfam" id="PF13416">
    <property type="entry name" value="SBP_bac_8"/>
    <property type="match status" value="1"/>
</dbReference>
<reference evidence="1" key="1">
    <citation type="journal article" date="2020" name="mSystems">
        <title>Genome- and Community-Level Interaction Insights into Carbon Utilization and Element Cycling Functions of Hydrothermarchaeota in Hydrothermal Sediment.</title>
        <authorList>
            <person name="Zhou Z."/>
            <person name="Liu Y."/>
            <person name="Xu W."/>
            <person name="Pan J."/>
            <person name="Luo Z.H."/>
            <person name="Li M."/>
        </authorList>
    </citation>
    <scope>NUCLEOTIDE SEQUENCE [LARGE SCALE GENOMIC DNA]</scope>
    <source>
        <strain evidence="1">SpSt-86</strain>
    </source>
</reference>
<dbReference type="InterPro" id="IPR006059">
    <property type="entry name" value="SBP"/>
</dbReference>
<protein>
    <submittedName>
        <fullName evidence="1">Sugar ABC transporter substrate-binding protein</fullName>
    </submittedName>
</protein>
<sequence length="411" mass="46971">MKRLLVLLMVIAALSLFADTVLMWFTDGPDFDLITEQTNRFTKQTGEKVVILNLPYYLEYKPKLAAMAKAGSPPDVARETDLLPWLDYAIDLKPLVEKYTGMKFEEWLENVSFYKAGFKKLYEKYGKVIGIPYTSDAHAIFYNKEIFKKAGVEPPKDRPWTIDEWYAAMKKIKQSGAARYALVYDFSPYRFANLLYVFGGGIWDREGKNIIIDSKESIEALEFFVKLHDEDLIPKAVWLTGDSPAKYFQNGLAAMYVSGTWMLAQLREQLKFDWGVIMWPYKRERAVMTGGKYIVPFTEKGAKLAFFLTNEENLAEFAGKLYLIPDRKDLADKVKIEDPLINEVYAVVMKDLAESTRGSMVPDWYDPDTAAIVQTNRTVINDHIKAAIAKEKTPEQAFKELAAILRKAAGK</sequence>
<dbReference type="SUPFAM" id="SSF53850">
    <property type="entry name" value="Periplasmic binding protein-like II"/>
    <property type="match status" value="1"/>
</dbReference>
<evidence type="ECO:0000313" key="1">
    <source>
        <dbReference type="EMBL" id="HGZ79526.1"/>
    </source>
</evidence>
<dbReference type="CDD" id="cd13585">
    <property type="entry name" value="PBP2_TMBP_like"/>
    <property type="match status" value="1"/>
</dbReference>
<dbReference type="PANTHER" id="PTHR43649">
    <property type="entry name" value="ARABINOSE-BINDING PROTEIN-RELATED"/>
    <property type="match status" value="1"/>
</dbReference>
<accession>A0A832MMP8</accession>
<organism evidence="1">
    <name type="scientific">Pseudothermotoga hypogea</name>
    <dbReference type="NCBI Taxonomy" id="57487"/>
    <lineage>
        <taxon>Bacteria</taxon>
        <taxon>Thermotogati</taxon>
        <taxon>Thermotogota</taxon>
        <taxon>Thermotogae</taxon>
        <taxon>Thermotogales</taxon>
        <taxon>Thermotogaceae</taxon>
        <taxon>Pseudothermotoga</taxon>
    </lineage>
</organism>
<dbReference type="Gene3D" id="3.40.190.10">
    <property type="entry name" value="Periplasmic binding protein-like II"/>
    <property type="match status" value="1"/>
</dbReference>
<dbReference type="PANTHER" id="PTHR43649:SF12">
    <property type="entry name" value="DIACETYLCHITOBIOSE BINDING PROTEIN DASA"/>
    <property type="match status" value="1"/>
</dbReference>
<dbReference type="EMBL" id="DTKQ01000047">
    <property type="protein sequence ID" value="HGZ79526.1"/>
    <property type="molecule type" value="Genomic_DNA"/>
</dbReference>
<gene>
    <name evidence="1" type="ORF">ENW55_06045</name>
</gene>
<name>A0A832MMP8_9THEM</name>
<comment type="caution">
    <text evidence="1">The sequence shown here is derived from an EMBL/GenBank/DDBJ whole genome shotgun (WGS) entry which is preliminary data.</text>
</comment>